<keyword evidence="3" id="KW-1185">Reference proteome</keyword>
<sequence length="379" mass="41638">MREKKKLIIDTDGLSDDVRAISLALQSQNAEVAALTTTHGCISVDQVTANVSRTLRANGKQVPIYKGAANSFLVKKKPLDETSLFGQDGISDRPNDFPSVMPEDFNNFVQNKHAAQALIDLCREEEGKITLVCLAALTNVALALKLDPSFAKAPKRLVIMGGNYYAIGNVNSMLTAEFNFFADPEAAQIVLSEMRCPITIVPWEAFFIEGKRNNIKLFLEMREKTKLIIDTDGLSDDVRAISLALQSHDSEVVALTTTHGCISVDQVTANVSRTLRANGKQLQVYVDHEHLYLSAFKVLIYKGAANPFLVKKKPLDETSLFGQDGISDRPNDFPSVIPEDFNNFVQKKHAAEALIDLCRKEEGKITLVCLAALTNVALA</sequence>
<proteinExistence type="inferred from homology"/>
<dbReference type="InterPro" id="IPR036452">
    <property type="entry name" value="Ribo_hydro-like"/>
</dbReference>
<comment type="similarity">
    <text evidence="1">Belongs to the IUNH family.</text>
</comment>
<dbReference type="InterPro" id="IPR052775">
    <property type="entry name" value="IUN_hydrolase"/>
</dbReference>
<dbReference type="Proteomes" id="UP000095287">
    <property type="component" value="Unplaced"/>
</dbReference>
<dbReference type="Pfam" id="PF01156">
    <property type="entry name" value="IU_nuc_hydro"/>
    <property type="match status" value="2"/>
</dbReference>
<dbReference type="InterPro" id="IPR001910">
    <property type="entry name" value="Inosine/uridine_hydrolase_dom"/>
</dbReference>
<dbReference type="PANTHER" id="PTHR46190">
    <property type="entry name" value="SI:CH211-201H21.5-RELATED"/>
    <property type="match status" value="1"/>
</dbReference>
<dbReference type="AlphaFoldDB" id="A0A1I7ZEJ5"/>
<organism evidence="3 4">
    <name type="scientific">Steinernema glaseri</name>
    <dbReference type="NCBI Taxonomy" id="37863"/>
    <lineage>
        <taxon>Eukaryota</taxon>
        <taxon>Metazoa</taxon>
        <taxon>Ecdysozoa</taxon>
        <taxon>Nematoda</taxon>
        <taxon>Chromadorea</taxon>
        <taxon>Rhabditida</taxon>
        <taxon>Tylenchina</taxon>
        <taxon>Panagrolaimomorpha</taxon>
        <taxon>Strongyloidoidea</taxon>
        <taxon>Steinernematidae</taxon>
        <taxon>Steinernema</taxon>
    </lineage>
</organism>
<accession>A0A1I7ZEJ5</accession>
<evidence type="ECO:0000313" key="3">
    <source>
        <dbReference type="Proteomes" id="UP000095287"/>
    </source>
</evidence>
<evidence type="ECO:0000256" key="1">
    <source>
        <dbReference type="ARBA" id="ARBA00009176"/>
    </source>
</evidence>
<evidence type="ECO:0000313" key="4">
    <source>
        <dbReference type="WBParaSite" id="L893_g25381.t1"/>
    </source>
</evidence>
<dbReference type="Gene3D" id="3.90.245.10">
    <property type="entry name" value="Ribonucleoside hydrolase-like"/>
    <property type="match status" value="2"/>
</dbReference>
<dbReference type="GO" id="GO:0016799">
    <property type="term" value="F:hydrolase activity, hydrolyzing N-glycosyl compounds"/>
    <property type="evidence" value="ECO:0007669"/>
    <property type="project" value="InterPro"/>
</dbReference>
<dbReference type="SUPFAM" id="SSF53590">
    <property type="entry name" value="Nucleoside hydrolase"/>
    <property type="match status" value="2"/>
</dbReference>
<reference evidence="4" key="1">
    <citation type="submission" date="2016-11" db="UniProtKB">
        <authorList>
            <consortium name="WormBaseParasite"/>
        </authorList>
    </citation>
    <scope>IDENTIFICATION</scope>
</reference>
<dbReference type="WBParaSite" id="L893_g25381.t1">
    <property type="protein sequence ID" value="L893_g25381.t1"/>
    <property type="gene ID" value="L893_g25381"/>
</dbReference>
<evidence type="ECO:0000259" key="2">
    <source>
        <dbReference type="Pfam" id="PF01156"/>
    </source>
</evidence>
<feature type="domain" description="Inosine/uridine-preferring nucleoside hydrolase" evidence="2">
    <location>
        <begin position="227"/>
        <end position="379"/>
    </location>
</feature>
<name>A0A1I7ZEJ5_9BILA</name>
<feature type="domain" description="Inosine/uridine-preferring nucleoside hydrolase" evidence="2">
    <location>
        <begin position="7"/>
        <end position="205"/>
    </location>
</feature>
<dbReference type="PANTHER" id="PTHR46190:SF1">
    <property type="entry name" value="SI:CH211-201H21.5"/>
    <property type="match status" value="1"/>
</dbReference>
<protein>
    <submittedName>
        <fullName evidence="4">IU_nuc_hydro domain-containing protein</fullName>
    </submittedName>
</protein>